<accession>A0A9P9DLA1</accession>
<dbReference type="InterPro" id="IPR019819">
    <property type="entry name" value="Carboxylesterase_B_CS"/>
</dbReference>
<dbReference type="AlphaFoldDB" id="A0A9P9DLA1"/>
<evidence type="ECO:0000256" key="1">
    <source>
        <dbReference type="ARBA" id="ARBA00005964"/>
    </source>
</evidence>
<dbReference type="GO" id="GO:0004104">
    <property type="term" value="F:cholinesterase activity"/>
    <property type="evidence" value="ECO:0007669"/>
    <property type="project" value="InterPro"/>
</dbReference>
<organism evidence="5 6">
    <name type="scientific">Dendryphion nanum</name>
    <dbReference type="NCBI Taxonomy" id="256645"/>
    <lineage>
        <taxon>Eukaryota</taxon>
        <taxon>Fungi</taxon>
        <taxon>Dikarya</taxon>
        <taxon>Ascomycota</taxon>
        <taxon>Pezizomycotina</taxon>
        <taxon>Dothideomycetes</taxon>
        <taxon>Pleosporomycetidae</taxon>
        <taxon>Pleosporales</taxon>
        <taxon>Torulaceae</taxon>
        <taxon>Dendryphion</taxon>
    </lineage>
</organism>
<reference evidence="5" key="1">
    <citation type="journal article" date="2021" name="Nat. Commun.">
        <title>Genetic determinants of endophytism in the Arabidopsis root mycobiome.</title>
        <authorList>
            <person name="Mesny F."/>
            <person name="Miyauchi S."/>
            <person name="Thiergart T."/>
            <person name="Pickel B."/>
            <person name="Atanasova L."/>
            <person name="Karlsson M."/>
            <person name="Huettel B."/>
            <person name="Barry K.W."/>
            <person name="Haridas S."/>
            <person name="Chen C."/>
            <person name="Bauer D."/>
            <person name="Andreopoulos W."/>
            <person name="Pangilinan J."/>
            <person name="LaButti K."/>
            <person name="Riley R."/>
            <person name="Lipzen A."/>
            <person name="Clum A."/>
            <person name="Drula E."/>
            <person name="Henrissat B."/>
            <person name="Kohler A."/>
            <person name="Grigoriev I.V."/>
            <person name="Martin F.M."/>
            <person name="Hacquard S."/>
        </authorList>
    </citation>
    <scope>NUCLEOTIDE SEQUENCE</scope>
    <source>
        <strain evidence="5">MPI-CAGE-CH-0243</strain>
    </source>
</reference>
<feature type="chain" id="PRO_5040544723" description="Carboxylic ester hydrolase" evidence="3">
    <location>
        <begin position="22"/>
        <end position="688"/>
    </location>
</feature>
<evidence type="ECO:0000313" key="6">
    <source>
        <dbReference type="Proteomes" id="UP000700596"/>
    </source>
</evidence>
<evidence type="ECO:0000313" key="5">
    <source>
        <dbReference type="EMBL" id="KAH7121223.1"/>
    </source>
</evidence>
<comment type="similarity">
    <text evidence="1 3">Belongs to the type-B carboxylesterase/lipase family.</text>
</comment>
<evidence type="ECO:0000259" key="4">
    <source>
        <dbReference type="Pfam" id="PF00135"/>
    </source>
</evidence>
<proteinExistence type="inferred from homology"/>
<protein>
    <recommendedName>
        <fullName evidence="3">Carboxylic ester hydrolase</fullName>
        <ecNumber evidence="3">3.1.1.-</ecNumber>
    </recommendedName>
</protein>
<dbReference type="InterPro" id="IPR019826">
    <property type="entry name" value="Carboxylesterase_B_AS"/>
</dbReference>
<evidence type="ECO:0000256" key="3">
    <source>
        <dbReference type="RuleBase" id="RU361235"/>
    </source>
</evidence>
<dbReference type="EC" id="3.1.1.-" evidence="3"/>
<keyword evidence="6" id="KW-1185">Reference proteome</keyword>
<dbReference type="Gene3D" id="3.40.50.1820">
    <property type="entry name" value="alpha/beta hydrolase"/>
    <property type="match status" value="1"/>
</dbReference>
<dbReference type="InterPro" id="IPR029058">
    <property type="entry name" value="AB_hydrolase_fold"/>
</dbReference>
<sequence length="688" mass="74934">MAILIGVFAVVFFSLLESAAAVPSPQSINSDLTILTHNDLYGSSSPRDNAAIVLHKPLSFPNSLYGCAGLGEGLWDPSTSSRDLSFLRYLEYGKPKDGLGLYWIASSSGCLAIDTRGHTEEVDCSLALPALCSHSAPLSSPKSDDAARKWQTTVKTKDAEYLGYRDKLSFRFLGIKYASQTARFGYSSYSPPRGVNISALSYGPNCFQSGCGQVPDPVCSEDCLTLNIWTPHLPNGKSSNKRAVMVWIHGGGFTSGTGTDPTFDGGNMASRGDVVVVTINYRLSTLGFLAVDNTTLRGNYGLGDQITALDWIRAHIEDFGGNKNRITVFGQSAGAASVRALLASPQARGKFSGAILQSNPAGAGYASTFSRYLSLEEAIERTKAILKDTGCTQVDKAIQLACLRAQDPRVLQGYRNGSYTGTVARYPVVDGAYLTSNELTLGESATKINVTLMTGVMRDDGGPFSSFSKNLDPSRTLSDQGFNSKDILDSGKFPVSESGNRTIDVFNLTARVATDAMFRCLGQSTALTASEKGIFPVVYAYEFDRAYQISEWNPNPPTCEPPATPERPHGDVRQPYFKCHSGDLYYVFGTLLRQGRPARDEDDIPFSQYIVDTWTAFAREKDPNPDLEYLRARGYTNTSAAVGRSPPWNPVQSGKPSLRILDTTATHVWWREVEQCAVVRFPIDYYSK</sequence>
<dbReference type="PRINTS" id="PR00878">
    <property type="entry name" value="CHOLNESTRASE"/>
</dbReference>
<keyword evidence="3" id="KW-0732">Signal</keyword>
<dbReference type="PROSITE" id="PS00941">
    <property type="entry name" value="CARBOXYLESTERASE_B_2"/>
    <property type="match status" value="1"/>
</dbReference>
<dbReference type="Pfam" id="PF00135">
    <property type="entry name" value="COesterase"/>
    <property type="match status" value="1"/>
</dbReference>
<name>A0A9P9DLA1_9PLEO</name>
<evidence type="ECO:0000256" key="2">
    <source>
        <dbReference type="ARBA" id="ARBA00022801"/>
    </source>
</evidence>
<dbReference type="Proteomes" id="UP000700596">
    <property type="component" value="Unassembled WGS sequence"/>
</dbReference>
<feature type="domain" description="Carboxylesterase type B" evidence="4">
    <location>
        <begin position="171"/>
        <end position="656"/>
    </location>
</feature>
<dbReference type="InterPro" id="IPR002018">
    <property type="entry name" value="CarbesteraseB"/>
</dbReference>
<feature type="signal peptide" evidence="3">
    <location>
        <begin position="1"/>
        <end position="21"/>
    </location>
</feature>
<keyword evidence="2 3" id="KW-0378">Hydrolase</keyword>
<dbReference type="PANTHER" id="PTHR43142:SF3">
    <property type="entry name" value="PUTATIVE (AFU_ORTHOLOGUE AFUA_3G09070)-RELATED"/>
    <property type="match status" value="1"/>
</dbReference>
<dbReference type="PROSITE" id="PS00122">
    <property type="entry name" value="CARBOXYLESTERASE_B_1"/>
    <property type="match status" value="1"/>
</dbReference>
<dbReference type="PANTHER" id="PTHR43142">
    <property type="entry name" value="CARBOXYLIC ESTER HYDROLASE"/>
    <property type="match status" value="1"/>
</dbReference>
<dbReference type="OrthoDB" id="408631at2759"/>
<dbReference type="SUPFAM" id="SSF53474">
    <property type="entry name" value="alpha/beta-Hydrolases"/>
    <property type="match status" value="1"/>
</dbReference>
<gene>
    <name evidence="5" type="ORF">B0J11DRAFT_61285</name>
</gene>
<comment type="caution">
    <text evidence="5">The sequence shown here is derived from an EMBL/GenBank/DDBJ whole genome shotgun (WGS) entry which is preliminary data.</text>
</comment>
<dbReference type="InterPro" id="IPR000997">
    <property type="entry name" value="Cholinesterase"/>
</dbReference>
<dbReference type="EMBL" id="JAGMWT010000010">
    <property type="protein sequence ID" value="KAH7121223.1"/>
    <property type="molecule type" value="Genomic_DNA"/>
</dbReference>